<proteinExistence type="predicted"/>
<dbReference type="Gene3D" id="3.40.50.300">
    <property type="entry name" value="P-loop containing nucleotide triphosphate hydrolases"/>
    <property type="match status" value="1"/>
</dbReference>
<dbReference type="InterPro" id="IPR027417">
    <property type="entry name" value="P-loop_NTPase"/>
</dbReference>
<evidence type="ECO:0008006" key="3">
    <source>
        <dbReference type="Google" id="ProtNLM"/>
    </source>
</evidence>
<sequence length="340" mass="38142">MTIASKPPLLIITYPRSASNLLVRILSLPEQPNIVTEDSSGQLFLPALSHIRRARLLDRLPEQWTDSETAAVWQKFQSCYDNFQSLVDSAEADGKRAVIKEHASFLICPQVQANFVHGRSQAHGSSKVNIGDSQSSPWAVGVPGNETVLPDGVLLRCFPTFLIRHPALAFPSYYRVMLSFQGGDKQKAESRTNDIAATCTLRWTRKLYDWYVAAWEGQKSPIVLDADDIVDHPELSRHFCDLVGLDPSKVKYEWEAVDQEKLTQDHENPIRKHTRTTLMASSGITPGKTSRGLSIEDEVVKWRVEFGDSVATRLQQWVQGAMADYEYLSSQRLACPSGDR</sequence>
<dbReference type="EMBL" id="JAPZBQ010000006">
    <property type="protein sequence ID" value="KAJ5322628.1"/>
    <property type="molecule type" value="Genomic_DNA"/>
</dbReference>
<reference evidence="1" key="1">
    <citation type="submission" date="2022-12" db="EMBL/GenBank/DDBJ databases">
        <authorList>
            <person name="Petersen C."/>
        </authorList>
    </citation>
    <scope>NUCLEOTIDE SEQUENCE</scope>
    <source>
        <strain evidence="1">IBT 35673</strain>
    </source>
</reference>
<evidence type="ECO:0000313" key="2">
    <source>
        <dbReference type="Proteomes" id="UP001147695"/>
    </source>
</evidence>
<evidence type="ECO:0000313" key="1">
    <source>
        <dbReference type="EMBL" id="KAJ5322628.1"/>
    </source>
</evidence>
<reference evidence="1" key="2">
    <citation type="journal article" date="2023" name="IMA Fungus">
        <title>Comparative genomic study of the Penicillium genus elucidates a diverse pangenome and 15 lateral gene transfer events.</title>
        <authorList>
            <person name="Petersen C."/>
            <person name="Sorensen T."/>
            <person name="Nielsen M.R."/>
            <person name="Sondergaard T.E."/>
            <person name="Sorensen J.L."/>
            <person name="Fitzpatrick D.A."/>
            <person name="Frisvad J.C."/>
            <person name="Nielsen K.L."/>
        </authorList>
    </citation>
    <scope>NUCLEOTIDE SEQUENCE</scope>
    <source>
        <strain evidence="1">IBT 35673</strain>
    </source>
</reference>
<organism evidence="1 2">
    <name type="scientific">Penicillium brevicompactum</name>
    <dbReference type="NCBI Taxonomy" id="5074"/>
    <lineage>
        <taxon>Eukaryota</taxon>
        <taxon>Fungi</taxon>
        <taxon>Dikarya</taxon>
        <taxon>Ascomycota</taxon>
        <taxon>Pezizomycotina</taxon>
        <taxon>Eurotiomycetes</taxon>
        <taxon>Eurotiomycetidae</taxon>
        <taxon>Eurotiales</taxon>
        <taxon>Aspergillaceae</taxon>
        <taxon>Penicillium</taxon>
    </lineage>
</organism>
<name>A0A9W9Q304_PENBR</name>
<accession>A0A9W9Q304</accession>
<dbReference type="PANTHER" id="PTHR48419">
    <property type="entry name" value="SULFOTRANSFERASE DOMAIN-CONTAINING PROTEIN"/>
    <property type="match status" value="1"/>
</dbReference>
<dbReference type="AlphaFoldDB" id="A0A9W9Q304"/>
<comment type="caution">
    <text evidence="1">The sequence shown here is derived from an EMBL/GenBank/DDBJ whole genome shotgun (WGS) entry which is preliminary data.</text>
</comment>
<dbReference type="Proteomes" id="UP001147695">
    <property type="component" value="Unassembled WGS sequence"/>
</dbReference>
<dbReference type="PANTHER" id="PTHR48419:SF1">
    <property type="entry name" value="SULFOTRANSFERASE DOMAIN-CONTAINING PROTEIN"/>
    <property type="match status" value="1"/>
</dbReference>
<dbReference type="InterPro" id="IPR053226">
    <property type="entry name" value="Pyrrolopyrazine_biosynth_F"/>
</dbReference>
<dbReference type="SUPFAM" id="SSF52540">
    <property type="entry name" value="P-loop containing nucleoside triphosphate hydrolases"/>
    <property type="match status" value="1"/>
</dbReference>
<gene>
    <name evidence="1" type="ORF">N7452_010917</name>
</gene>
<protein>
    <recommendedName>
        <fullName evidence="3">P-loop containing nucleoside triphosphate hydrolase protein</fullName>
    </recommendedName>
</protein>